<keyword evidence="2" id="KW-1185">Reference proteome</keyword>
<accession>A0A5M9J4I3</accession>
<dbReference type="Proteomes" id="UP000322873">
    <property type="component" value="Unassembled WGS sequence"/>
</dbReference>
<dbReference type="EMBL" id="VICG01000016">
    <property type="protein sequence ID" value="KAA8564134.1"/>
    <property type="molecule type" value="Genomic_DNA"/>
</dbReference>
<comment type="caution">
    <text evidence="1">The sequence shown here is derived from an EMBL/GenBank/DDBJ whole genome shotgun (WGS) entry which is preliminary data.</text>
</comment>
<reference evidence="1 2" key="1">
    <citation type="submission" date="2019-06" db="EMBL/GenBank/DDBJ databases">
        <title>Genome Sequence of the Brown Rot Fungal Pathogen Monilinia fructicola.</title>
        <authorList>
            <person name="De Miccolis Angelini R.M."/>
            <person name="Landi L."/>
            <person name="Abate D."/>
            <person name="Pollastro S."/>
            <person name="Romanazzi G."/>
            <person name="Faretra F."/>
        </authorList>
    </citation>
    <scope>NUCLEOTIDE SEQUENCE [LARGE SCALE GENOMIC DNA]</scope>
    <source>
        <strain evidence="1 2">Mfrc123</strain>
    </source>
</reference>
<gene>
    <name evidence="1" type="ORF">EYC84_012112</name>
</gene>
<name>A0A5M9J4I3_MONFR</name>
<dbReference type="AlphaFoldDB" id="A0A5M9J4I3"/>
<protein>
    <submittedName>
        <fullName evidence="1">Uncharacterized protein</fullName>
    </submittedName>
</protein>
<sequence>MGNCYVRLPETDTLMQAEQKTKSKVKSVQERAKAGKLERSELKGVWGLAPMKEPWKVKVKRREEKRREREVLEKEERIMNQYNNYIKRF</sequence>
<organism evidence="1 2">
    <name type="scientific">Monilinia fructicola</name>
    <name type="common">Brown rot fungus</name>
    <name type="synonym">Ciboria fructicola</name>
    <dbReference type="NCBI Taxonomy" id="38448"/>
    <lineage>
        <taxon>Eukaryota</taxon>
        <taxon>Fungi</taxon>
        <taxon>Dikarya</taxon>
        <taxon>Ascomycota</taxon>
        <taxon>Pezizomycotina</taxon>
        <taxon>Leotiomycetes</taxon>
        <taxon>Helotiales</taxon>
        <taxon>Sclerotiniaceae</taxon>
        <taxon>Monilinia</taxon>
    </lineage>
</organism>
<evidence type="ECO:0000313" key="1">
    <source>
        <dbReference type="EMBL" id="KAA8564134.1"/>
    </source>
</evidence>
<proteinExistence type="predicted"/>
<evidence type="ECO:0000313" key="2">
    <source>
        <dbReference type="Proteomes" id="UP000322873"/>
    </source>
</evidence>